<evidence type="ECO:0000256" key="1">
    <source>
        <dbReference type="SAM" id="MobiDB-lite"/>
    </source>
</evidence>
<keyword evidence="2" id="KW-0732">Signal</keyword>
<protein>
    <recommendedName>
        <fullName evidence="5">Collagen triple helix repeat protein</fullName>
    </recommendedName>
</protein>
<accession>A0ABU4I1X8</accession>
<dbReference type="InterPro" id="IPR008160">
    <property type="entry name" value="Collagen"/>
</dbReference>
<evidence type="ECO:0000313" key="4">
    <source>
        <dbReference type="Proteomes" id="UP001284601"/>
    </source>
</evidence>
<feature type="chain" id="PRO_5045096753" description="Collagen triple helix repeat protein" evidence="2">
    <location>
        <begin position="29"/>
        <end position="128"/>
    </location>
</feature>
<dbReference type="Proteomes" id="UP001284601">
    <property type="component" value="Unassembled WGS sequence"/>
</dbReference>
<reference evidence="4" key="1">
    <citation type="submission" date="2023-07" db="EMBL/GenBank/DDBJ databases">
        <title>Conexibacter stalactiti sp. nov., isolated from stalactites in a lava cave and emended description of the genus Conexibacter.</title>
        <authorList>
            <person name="Lee S.D."/>
        </authorList>
    </citation>
    <scope>NUCLEOTIDE SEQUENCE [LARGE SCALE GENOMIC DNA]</scope>
    <source>
        <strain evidence="4">KCTC 39840</strain>
    </source>
</reference>
<evidence type="ECO:0008006" key="5">
    <source>
        <dbReference type="Google" id="ProtNLM"/>
    </source>
</evidence>
<keyword evidence="4" id="KW-1185">Reference proteome</keyword>
<proteinExistence type="predicted"/>
<organism evidence="3 4">
    <name type="scientific">Conexibacter stalactiti</name>
    <dbReference type="NCBI Taxonomy" id="1940611"/>
    <lineage>
        <taxon>Bacteria</taxon>
        <taxon>Bacillati</taxon>
        <taxon>Actinomycetota</taxon>
        <taxon>Thermoleophilia</taxon>
        <taxon>Solirubrobacterales</taxon>
        <taxon>Conexibacteraceae</taxon>
        <taxon>Conexibacter</taxon>
    </lineage>
</organism>
<comment type="caution">
    <text evidence="3">The sequence shown here is derived from an EMBL/GenBank/DDBJ whole genome shotgun (WGS) entry which is preliminary data.</text>
</comment>
<sequence length="128" mass="12240">MSRNLARLRRPTALAAASALLLAGSADAALAATPAAANARLYACVTNDFKTLNLTTRGGRCDAGQQKISWAIEGPRGVAGPRGARGAAGATGKAGATGPQGARGETGATGATGAKGETGAQGPAGPAG</sequence>
<feature type="region of interest" description="Disordered" evidence="1">
    <location>
        <begin position="72"/>
        <end position="128"/>
    </location>
</feature>
<feature type="compositionally biased region" description="Low complexity" evidence="1">
    <location>
        <begin position="74"/>
        <end position="121"/>
    </location>
</feature>
<feature type="non-terminal residue" evidence="3">
    <location>
        <position position="128"/>
    </location>
</feature>
<gene>
    <name evidence="3" type="ORF">R7226_30340</name>
</gene>
<name>A0ABU4I1X8_9ACTN</name>
<evidence type="ECO:0000256" key="2">
    <source>
        <dbReference type="SAM" id="SignalP"/>
    </source>
</evidence>
<feature type="signal peptide" evidence="2">
    <location>
        <begin position="1"/>
        <end position="28"/>
    </location>
</feature>
<dbReference type="EMBL" id="JAWSTH010000167">
    <property type="protein sequence ID" value="MDW5598700.1"/>
    <property type="molecule type" value="Genomic_DNA"/>
</dbReference>
<dbReference type="Pfam" id="PF01391">
    <property type="entry name" value="Collagen"/>
    <property type="match status" value="1"/>
</dbReference>
<evidence type="ECO:0000313" key="3">
    <source>
        <dbReference type="EMBL" id="MDW5598700.1"/>
    </source>
</evidence>
<reference evidence="3 4" key="2">
    <citation type="submission" date="2023-10" db="EMBL/GenBank/DDBJ databases">
        <authorList>
            <person name="Han X.F."/>
        </authorList>
    </citation>
    <scope>NUCLEOTIDE SEQUENCE [LARGE SCALE GENOMIC DNA]</scope>
    <source>
        <strain evidence="3 4">KCTC 39840</strain>
    </source>
</reference>